<dbReference type="Pfam" id="PF00196">
    <property type="entry name" value="GerE"/>
    <property type="match status" value="1"/>
</dbReference>
<name>A0ABY9IBM1_9ACTN</name>
<evidence type="ECO:0000313" key="6">
    <source>
        <dbReference type="Proteomes" id="UP001229952"/>
    </source>
</evidence>
<evidence type="ECO:0000256" key="1">
    <source>
        <dbReference type="ARBA" id="ARBA00023015"/>
    </source>
</evidence>
<reference evidence="5 6" key="1">
    <citation type="submission" date="2023-03" db="EMBL/GenBank/DDBJ databases">
        <title>Isolation and description of six Streptomyces strains from soil environments, able to metabolize different microbial glucans.</title>
        <authorList>
            <person name="Widen T."/>
            <person name="Larsbrink J."/>
        </authorList>
    </citation>
    <scope>NUCLEOTIDE SEQUENCE [LARGE SCALE GENOMIC DNA]</scope>
    <source>
        <strain evidence="5 6">Mut2</strain>
    </source>
</reference>
<dbReference type="Gene3D" id="3.40.50.2300">
    <property type="match status" value="1"/>
</dbReference>
<evidence type="ECO:0000256" key="3">
    <source>
        <dbReference type="ARBA" id="ARBA00023163"/>
    </source>
</evidence>
<accession>A0ABY9IBM1</accession>
<sequence>MLPGVPSANRDDGLRAAVTLREAHAGLPVVVLSQYVERSYAARLLDSCQGAAVGHLLKERVGAVADFMSSLDRVATGGTVVDPEVIHRLVMLRPDPLSRLSTREREVLGLMPEGRSNANTAAHLFVSEAAVSKHIGCVFSTLDLPVDTDGHRRVPAVLAFLRTCRLPATGRRDWSEPLTQLV</sequence>
<dbReference type="InterPro" id="IPR000792">
    <property type="entry name" value="Tscrpt_reg_LuxR_C"/>
</dbReference>
<feature type="domain" description="HTH luxR-type" evidence="4">
    <location>
        <begin position="93"/>
        <end position="158"/>
    </location>
</feature>
<dbReference type="PROSITE" id="PS50043">
    <property type="entry name" value="HTH_LUXR_2"/>
    <property type="match status" value="1"/>
</dbReference>
<dbReference type="Proteomes" id="UP001229952">
    <property type="component" value="Chromosome"/>
</dbReference>
<dbReference type="EMBL" id="CP120992">
    <property type="protein sequence ID" value="WLQ44300.1"/>
    <property type="molecule type" value="Genomic_DNA"/>
</dbReference>
<dbReference type="InterPro" id="IPR039420">
    <property type="entry name" value="WalR-like"/>
</dbReference>
<dbReference type="SUPFAM" id="SSF46894">
    <property type="entry name" value="C-terminal effector domain of the bipartite response regulators"/>
    <property type="match status" value="1"/>
</dbReference>
<evidence type="ECO:0000259" key="4">
    <source>
        <dbReference type="PROSITE" id="PS50043"/>
    </source>
</evidence>
<dbReference type="SMART" id="SM00421">
    <property type="entry name" value="HTH_LUXR"/>
    <property type="match status" value="1"/>
</dbReference>
<dbReference type="InterPro" id="IPR016032">
    <property type="entry name" value="Sig_transdc_resp-reg_C-effctor"/>
</dbReference>
<gene>
    <name evidence="5" type="ORF">P8A22_32960</name>
</gene>
<organism evidence="5 6">
    <name type="scientific">Streptomyces laculatispora</name>
    <dbReference type="NCBI Taxonomy" id="887464"/>
    <lineage>
        <taxon>Bacteria</taxon>
        <taxon>Bacillati</taxon>
        <taxon>Actinomycetota</taxon>
        <taxon>Actinomycetes</taxon>
        <taxon>Kitasatosporales</taxon>
        <taxon>Streptomycetaceae</taxon>
        <taxon>Streptomyces</taxon>
    </lineage>
</organism>
<dbReference type="PRINTS" id="PR00038">
    <property type="entry name" value="HTHLUXR"/>
</dbReference>
<proteinExistence type="predicted"/>
<protein>
    <submittedName>
        <fullName evidence="5">LuxR C-terminal-related transcriptional regulator</fullName>
    </submittedName>
</protein>
<keyword evidence="3" id="KW-0804">Transcription</keyword>
<keyword evidence="6" id="KW-1185">Reference proteome</keyword>
<keyword evidence="2" id="KW-0238">DNA-binding</keyword>
<evidence type="ECO:0000313" key="5">
    <source>
        <dbReference type="EMBL" id="WLQ44300.1"/>
    </source>
</evidence>
<keyword evidence="1" id="KW-0805">Transcription regulation</keyword>
<dbReference type="PANTHER" id="PTHR43214">
    <property type="entry name" value="TWO-COMPONENT RESPONSE REGULATOR"/>
    <property type="match status" value="1"/>
</dbReference>
<evidence type="ECO:0000256" key="2">
    <source>
        <dbReference type="ARBA" id="ARBA00023125"/>
    </source>
</evidence>
<dbReference type="PANTHER" id="PTHR43214:SF24">
    <property type="entry name" value="TRANSCRIPTIONAL REGULATORY PROTEIN NARL-RELATED"/>
    <property type="match status" value="1"/>
</dbReference>